<sequence>MLPVFTVRFLREVFLSFYRTACAAVLQPAPSAGWFRKHKSPPAMRAGGCIHPSGRWCPVASSTVPATGLHQHHSDPTHVIWTQA</sequence>
<keyword evidence="1" id="KW-0614">Plasmid</keyword>
<accession>A0A649URK2</accession>
<dbReference type="EMBL" id="MK492260">
    <property type="protein sequence ID" value="QGJ80674.1"/>
    <property type="molecule type" value="Genomic_DNA"/>
</dbReference>
<name>A0A649URK2_ECOLX</name>
<gene>
    <name evidence="1" type="primary">ybgA</name>
</gene>
<organism evidence="1">
    <name type="scientific">Escherichia coli</name>
    <dbReference type="NCBI Taxonomy" id="562"/>
    <lineage>
        <taxon>Bacteria</taxon>
        <taxon>Pseudomonadati</taxon>
        <taxon>Pseudomonadota</taxon>
        <taxon>Gammaproteobacteria</taxon>
        <taxon>Enterobacterales</taxon>
        <taxon>Enterobacteriaceae</taxon>
        <taxon>Escherichia</taxon>
    </lineage>
</organism>
<geneLocation type="plasmid" evidence="1">
    <name>F-Tn10</name>
</geneLocation>
<dbReference type="AlphaFoldDB" id="A0A649URK2"/>
<reference evidence="1" key="1">
    <citation type="submission" date="2019-02" db="EMBL/GenBank/DDBJ databases">
        <authorList>
            <person name="Lesterlin C."/>
        </authorList>
    </citation>
    <scope>NUCLEOTIDE SEQUENCE</scope>
    <source>
        <strain evidence="1">MG1655 K12</strain>
        <plasmid evidence="1">F-Tn10</plasmid>
    </source>
</reference>
<protein>
    <submittedName>
        <fullName evidence="1">YbgA</fullName>
    </submittedName>
</protein>
<proteinExistence type="predicted"/>
<evidence type="ECO:0000313" key="1">
    <source>
        <dbReference type="EMBL" id="QGJ80674.1"/>
    </source>
</evidence>